<keyword evidence="3 9" id="KW-0479">Metal-binding</keyword>
<comment type="cofactor">
    <cofactor evidence="9">
        <name>Zn(2+)</name>
        <dbReference type="ChEBI" id="CHEBI:29105"/>
    </cofactor>
    <text evidence="9">Binds 1 zinc ion per subunit.</text>
</comment>
<dbReference type="EC" id="3.4.13.22" evidence="9 10"/>
<evidence type="ECO:0000256" key="3">
    <source>
        <dbReference type="ARBA" id="ARBA00022723"/>
    </source>
</evidence>
<keyword evidence="4 9" id="KW-0378">Hydrolase</keyword>
<dbReference type="Gene3D" id="3.30.1380.10">
    <property type="match status" value="1"/>
</dbReference>
<reference evidence="11 12" key="1">
    <citation type="submission" date="2023-03" db="EMBL/GenBank/DDBJ databases">
        <title>Host association and intracellularity evolved multiple times independently in the Rickettsiales.</title>
        <authorList>
            <person name="Castelli M."/>
            <person name="Nardi T."/>
            <person name="Gammuto L."/>
            <person name="Bellinzona G."/>
            <person name="Sabaneyeva E."/>
            <person name="Potekhin A."/>
            <person name="Serra V."/>
            <person name="Petroni G."/>
            <person name="Sassera D."/>
        </authorList>
    </citation>
    <scope>NUCLEOTIDE SEQUENCE [LARGE SCALE GENOMIC DNA]</scope>
    <source>
        <strain evidence="11 12">Sr 2-6</strain>
    </source>
</reference>
<comment type="catalytic activity">
    <reaction evidence="1 9 10">
        <text>D-alanyl-D-alanine + H2O = 2 D-alanine</text>
        <dbReference type="Rhea" id="RHEA:20661"/>
        <dbReference type="ChEBI" id="CHEBI:15377"/>
        <dbReference type="ChEBI" id="CHEBI:57416"/>
        <dbReference type="ChEBI" id="CHEBI:57822"/>
        <dbReference type="EC" id="3.4.13.22"/>
    </reaction>
</comment>
<keyword evidence="5 9" id="KW-0862">Zinc</keyword>
<dbReference type="PANTHER" id="PTHR43126:SF1">
    <property type="entry name" value="D-ALANYL-D-ALANINE DIPEPTIDASE"/>
    <property type="match status" value="1"/>
</dbReference>
<dbReference type="Proteomes" id="UP001291687">
    <property type="component" value="Unassembled WGS sequence"/>
</dbReference>
<feature type="binding site" evidence="9">
    <location>
        <position position="121"/>
    </location>
    <ligand>
        <name>Zn(2+)</name>
        <dbReference type="ChEBI" id="CHEBI:29105"/>
        <note>catalytic</note>
    </ligand>
</feature>
<sequence length="207" mass="23736">MSDDLPYGFVYLSCACPTIVQNIKYATNDNFTGTIVPGYEASVAILTKEAVEALNQIQQELEAKDLGLLVWDAYRPTKAVDYFLSWEKVPDNQDIKVKYYPDYKKAELFKIGFIAPGHSSHSRGSTVDLTIIDKNTNVALDMGTDFDFFGKKSYTSSVEVSKQAMRNRIFLKNIMEKYGFIGIPQEWWHFTLKTEPFPDKYFNFTVR</sequence>
<accession>A0ABU5NDJ9</accession>
<dbReference type="InterPro" id="IPR000755">
    <property type="entry name" value="A_A_dipeptidase"/>
</dbReference>
<feature type="active site" description="Proton donor/acceptor" evidence="9">
    <location>
        <position position="186"/>
    </location>
</feature>
<evidence type="ECO:0000256" key="6">
    <source>
        <dbReference type="ARBA" id="ARBA00022997"/>
    </source>
</evidence>
<evidence type="ECO:0000256" key="1">
    <source>
        <dbReference type="ARBA" id="ARBA00001362"/>
    </source>
</evidence>
<dbReference type="PANTHER" id="PTHR43126">
    <property type="entry name" value="D-ALANYL-D-ALANINE DIPEPTIDASE"/>
    <property type="match status" value="1"/>
</dbReference>
<evidence type="ECO:0000256" key="4">
    <source>
        <dbReference type="ARBA" id="ARBA00022801"/>
    </source>
</evidence>
<dbReference type="SUPFAM" id="SSF55166">
    <property type="entry name" value="Hedgehog/DD-peptidase"/>
    <property type="match status" value="1"/>
</dbReference>
<gene>
    <name evidence="9" type="primary">ddpX</name>
    <name evidence="11" type="ORF">Megvenef_01207</name>
</gene>
<keyword evidence="12" id="KW-1185">Reference proteome</keyword>
<comment type="function">
    <text evidence="9 10">Catalyzes hydrolysis of the D-alanyl-D-alanine dipeptide.</text>
</comment>
<dbReference type="HAMAP" id="MF_01924">
    <property type="entry name" value="A_A_dipeptidase"/>
    <property type="match status" value="1"/>
</dbReference>
<keyword evidence="7 9" id="KW-0482">Metalloprotease</keyword>
<feature type="site" description="Transition state stabilizer" evidence="9">
    <location>
        <position position="75"/>
    </location>
</feature>
<dbReference type="EMBL" id="JARJFB010000098">
    <property type="protein sequence ID" value="MEA0971234.1"/>
    <property type="molecule type" value="Genomic_DNA"/>
</dbReference>
<evidence type="ECO:0000313" key="11">
    <source>
        <dbReference type="EMBL" id="MEA0971234.1"/>
    </source>
</evidence>
<comment type="similarity">
    <text evidence="9 10">Belongs to the peptidase M15D family.</text>
</comment>
<organism evidence="11 12">
    <name type="scientific">Candidatus Megaera venefica</name>
    <dbReference type="NCBI Taxonomy" id="2055910"/>
    <lineage>
        <taxon>Bacteria</taxon>
        <taxon>Pseudomonadati</taxon>
        <taxon>Pseudomonadota</taxon>
        <taxon>Alphaproteobacteria</taxon>
        <taxon>Rickettsiales</taxon>
        <taxon>Rickettsiaceae</taxon>
        <taxon>Candidatus Megaera</taxon>
    </lineage>
</organism>
<dbReference type="InterPro" id="IPR009045">
    <property type="entry name" value="Zn_M74/Hedgehog-like"/>
</dbReference>
<evidence type="ECO:0000313" key="12">
    <source>
        <dbReference type="Proteomes" id="UP001291687"/>
    </source>
</evidence>
<feature type="binding site" evidence="9">
    <location>
        <position position="128"/>
    </location>
    <ligand>
        <name>Zn(2+)</name>
        <dbReference type="ChEBI" id="CHEBI:29105"/>
        <note>catalytic</note>
    </ligand>
</feature>
<evidence type="ECO:0000256" key="9">
    <source>
        <dbReference type="HAMAP-Rule" id="MF_01924"/>
    </source>
</evidence>
<dbReference type="RefSeq" id="WP_322777137.1">
    <property type="nucleotide sequence ID" value="NZ_JARJFB010000098.1"/>
</dbReference>
<comment type="caution">
    <text evidence="11">The sequence shown here is derived from an EMBL/GenBank/DDBJ whole genome shotgun (WGS) entry which is preliminary data.</text>
</comment>
<protein>
    <recommendedName>
        <fullName evidence="9 10">D-alanyl-D-alanine dipeptidase</fullName>
        <shortName evidence="9 10">D-Ala-D-Ala dipeptidase</shortName>
        <ecNumber evidence="9 10">3.4.13.22</ecNumber>
    </recommendedName>
</protein>
<keyword evidence="6 9" id="KW-0224">Dipeptidase</keyword>
<dbReference type="Pfam" id="PF01427">
    <property type="entry name" value="Peptidase_M15"/>
    <property type="match status" value="1"/>
</dbReference>
<evidence type="ECO:0000256" key="7">
    <source>
        <dbReference type="ARBA" id="ARBA00023049"/>
    </source>
</evidence>
<proteinExistence type="inferred from homology"/>
<evidence type="ECO:0000256" key="2">
    <source>
        <dbReference type="ARBA" id="ARBA00022670"/>
    </source>
</evidence>
<dbReference type="PIRSF" id="PIRSF026671">
    <property type="entry name" value="AA_dipeptidase"/>
    <property type="match status" value="1"/>
</dbReference>
<evidence type="ECO:0000256" key="5">
    <source>
        <dbReference type="ARBA" id="ARBA00022833"/>
    </source>
</evidence>
<evidence type="ECO:0000256" key="8">
    <source>
        <dbReference type="ARBA" id="ARBA00023316"/>
    </source>
</evidence>
<keyword evidence="8 10" id="KW-0961">Cell wall biogenesis/degradation</keyword>
<dbReference type="CDD" id="cd14817">
    <property type="entry name" value="D-Ala-D-Ala_dipeptidase_VanX"/>
    <property type="match status" value="1"/>
</dbReference>
<name>A0ABU5NDJ9_9RICK</name>
<evidence type="ECO:0000256" key="10">
    <source>
        <dbReference type="PIRNR" id="PIRNR026671"/>
    </source>
</evidence>
<keyword evidence="2 9" id="KW-0645">Protease</keyword>
<feature type="binding site" evidence="9">
    <location>
        <position position="189"/>
    </location>
    <ligand>
        <name>Zn(2+)</name>
        <dbReference type="ChEBI" id="CHEBI:29105"/>
        <note>catalytic</note>
    </ligand>
</feature>